<dbReference type="GO" id="GO:0008201">
    <property type="term" value="F:heparin binding"/>
    <property type="evidence" value="ECO:0007669"/>
    <property type="project" value="TreeGrafter"/>
</dbReference>
<keyword evidence="1" id="KW-0677">Repeat</keyword>
<protein>
    <recommendedName>
        <fullName evidence="4">Thrombospondin-like N-terminal domain-containing protein</fullName>
    </recommendedName>
</protein>
<evidence type="ECO:0000313" key="5">
    <source>
        <dbReference type="EMBL" id="CEK67993.1"/>
    </source>
</evidence>
<feature type="non-terminal residue" evidence="5">
    <location>
        <position position="197"/>
    </location>
</feature>
<sequence>MCSELVNAHFSQHISRHLNYTYPTIVLGFMHVLLTCCLPGLAVDPIGHDVLDLIQGFNTTGAEPLYGLRYTTGPNNDTPALLLDETHRNIAVPSLLTQKALRFILEGNDVTFIASIRQDVGDSGTILSFSSNTSSFRFLELESSGRRDELRIHYTHQQQVHVETFPYRLADGQWHKLAFTLSHDQISIFVDCNRIYQ</sequence>
<evidence type="ECO:0000259" key="4">
    <source>
        <dbReference type="SMART" id="SM00210"/>
    </source>
</evidence>
<keyword evidence="3" id="KW-0325">Glycoprotein</keyword>
<organism evidence="5">
    <name type="scientific">Arion vulgaris</name>
    <dbReference type="NCBI Taxonomy" id="1028688"/>
    <lineage>
        <taxon>Eukaryota</taxon>
        <taxon>Metazoa</taxon>
        <taxon>Spiralia</taxon>
        <taxon>Lophotrochozoa</taxon>
        <taxon>Mollusca</taxon>
        <taxon>Gastropoda</taxon>
        <taxon>Heterobranchia</taxon>
        <taxon>Euthyneura</taxon>
        <taxon>Panpulmonata</taxon>
        <taxon>Eupulmonata</taxon>
        <taxon>Stylommatophora</taxon>
        <taxon>Helicina</taxon>
        <taxon>Arionoidea</taxon>
        <taxon>Arionidae</taxon>
        <taxon>Arion</taxon>
    </lineage>
</organism>
<feature type="domain" description="Thrombospondin-like N-terminal" evidence="4">
    <location>
        <begin position="47"/>
        <end position="197"/>
    </location>
</feature>
<dbReference type="Pfam" id="PF02210">
    <property type="entry name" value="Laminin_G_2"/>
    <property type="match status" value="1"/>
</dbReference>
<dbReference type="Gene3D" id="2.60.120.200">
    <property type="match status" value="1"/>
</dbReference>
<proteinExistence type="predicted"/>
<dbReference type="InterPro" id="IPR051586">
    <property type="entry name" value="PKC-binding_NELL"/>
</dbReference>
<evidence type="ECO:0000256" key="2">
    <source>
        <dbReference type="ARBA" id="ARBA00022837"/>
    </source>
</evidence>
<dbReference type="GO" id="GO:0005615">
    <property type="term" value="C:extracellular space"/>
    <property type="evidence" value="ECO:0007669"/>
    <property type="project" value="TreeGrafter"/>
</dbReference>
<name>A0A0B6ZHK3_9EUPU</name>
<dbReference type="EMBL" id="HACG01021128">
    <property type="protein sequence ID" value="CEK67993.1"/>
    <property type="molecule type" value="Transcribed_RNA"/>
</dbReference>
<evidence type="ECO:0000256" key="3">
    <source>
        <dbReference type="ARBA" id="ARBA00023180"/>
    </source>
</evidence>
<gene>
    <name evidence="5" type="primary">ORF64678</name>
</gene>
<keyword evidence="2" id="KW-0106">Calcium</keyword>
<dbReference type="PANTHER" id="PTHR24042">
    <property type="entry name" value="NEL HOMOLOG"/>
    <property type="match status" value="1"/>
</dbReference>
<dbReference type="AlphaFoldDB" id="A0A0B6ZHK3"/>
<dbReference type="InterPro" id="IPR001791">
    <property type="entry name" value="Laminin_G"/>
</dbReference>
<accession>A0A0B6ZHK3</accession>
<dbReference type="SMART" id="SM00210">
    <property type="entry name" value="TSPN"/>
    <property type="match status" value="1"/>
</dbReference>
<dbReference type="PANTHER" id="PTHR24042:SF5">
    <property type="entry name" value="EGF-LIKE CALCIUM-BINDING DOMAIN-CONTAINING PROTEIN"/>
    <property type="match status" value="1"/>
</dbReference>
<dbReference type="InterPro" id="IPR048287">
    <property type="entry name" value="TSPN-like_N"/>
</dbReference>
<evidence type="ECO:0000256" key="1">
    <source>
        <dbReference type="ARBA" id="ARBA00022737"/>
    </source>
</evidence>
<reference evidence="5" key="1">
    <citation type="submission" date="2014-12" db="EMBL/GenBank/DDBJ databases">
        <title>Insight into the proteome of Arion vulgaris.</title>
        <authorList>
            <person name="Aradska J."/>
            <person name="Bulat T."/>
            <person name="Smidak R."/>
            <person name="Sarate P."/>
            <person name="Gangsoo J."/>
            <person name="Sialana F."/>
            <person name="Bilban M."/>
            <person name="Lubec G."/>
        </authorList>
    </citation>
    <scope>NUCLEOTIDE SEQUENCE</scope>
    <source>
        <tissue evidence="5">Skin</tissue>
    </source>
</reference>
<dbReference type="InterPro" id="IPR013320">
    <property type="entry name" value="ConA-like_dom_sf"/>
</dbReference>
<dbReference type="SUPFAM" id="SSF49899">
    <property type="entry name" value="Concanavalin A-like lectins/glucanases"/>
    <property type="match status" value="1"/>
</dbReference>